<reference evidence="1" key="1">
    <citation type="submission" date="2019-10" db="EMBL/GenBank/DDBJ databases">
        <authorList>
            <consortium name="DOE Joint Genome Institute"/>
            <person name="Kuo A."/>
            <person name="Miyauchi S."/>
            <person name="Kiss E."/>
            <person name="Drula E."/>
            <person name="Kohler A."/>
            <person name="Sanchez-Garcia M."/>
            <person name="Andreopoulos B."/>
            <person name="Barry K.W."/>
            <person name="Bonito G."/>
            <person name="Buee M."/>
            <person name="Carver A."/>
            <person name="Chen C."/>
            <person name="Cichocki N."/>
            <person name="Clum A."/>
            <person name="Culley D."/>
            <person name="Crous P.W."/>
            <person name="Fauchery L."/>
            <person name="Girlanda M."/>
            <person name="Hayes R."/>
            <person name="Keri Z."/>
            <person name="Labutti K."/>
            <person name="Lipzen A."/>
            <person name="Lombard V."/>
            <person name="Magnuson J."/>
            <person name="Maillard F."/>
            <person name="Morin E."/>
            <person name="Murat C."/>
            <person name="Nolan M."/>
            <person name="Ohm R."/>
            <person name="Pangilinan J."/>
            <person name="Pereira M."/>
            <person name="Perotto S."/>
            <person name="Peter M."/>
            <person name="Riley R."/>
            <person name="Sitrit Y."/>
            <person name="Stielow B."/>
            <person name="Szollosi G."/>
            <person name="Zifcakova L."/>
            <person name="Stursova M."/>
            <person name="Spatafora J.W."/>
            <person name="Tedersoo L."/>
            <person name="Vaario L.-M."/>
            <person name="Yamada A."/>
            <person name="Yan M."/>
            <person name="Wang P."/>
            <person name="Xu J."/>
            <person name="Bruns T."/>
            <person name="Baldrian P."/>
            <person name="Vilgalys R."/>
            <person name="Henrissat B."/>
            <person name="Grigoriev I.V."/>
            <person name="Hibbett D."/>
            <person name="Nagy L.G."/>
            <person name="Martin F.M."/>
        </authorList>
    </citation>
    <scope>NUCLEOTIDE SEQUENCE</scope>
    <source>
        <strain evidence="1">P2</strain>
    </source>
</reference>
<name>A0ACB6ZNZ1_THEGA</name>
<comment type="caution">
    <text evidence="1">The sequence shown here is derived from an EMBL/GenBank/DDBJ whole genome shotgun (WGS) entry which is preliminary data.</text>
</comment>
<sequence length="115" mass="12599">MAIIIDPSIAKDQGPRQPSPPPSQPPPSYSESAATQPLIVQPGISVIPNAHAGYGPTPIGQQEEAILPYYDPRSMHSVHAAKRRAKKRFVGAVLWVLLIFALLSVLIWMDVRIRL</sequence>
<accession>A0ACB6ZNZ1</accession>
<proteinExistence type="predicted"/>
<dbReference type="EMBL" id="MU117977">
    <property type="protein sequence ID" value="KAF9651247.1"/>
    <property type="molecule type" value="Genomic_DNA"/>
</dbReference>
<keyword evidence="2" id="KW-1185">Reference proteome</keyword>
<dbReference type="Proteomes" id="UP000886501">
    <property type="component" value="Unassembled WGS sequence"/>
</dbReference>
<evidence type="ECO:0000313" key="2">
    <source>
        <dbReference type="Proteomes" id="UP000886501"/>
    </source>
</evidence>
<gene>
    <name evidence="1" type="ORF">BDM02DRAFT_3091694</name>
</gene>
<evidence type="ECO:0000313" key="1">
    <source>
        <dbReference type="EMBL" id="KAF9651247.1"/>
    </source>
</evidence>
<organism evidence="1 2">
    <name type="scientific">Thelephora ganbajun</name>
    <name type="common">Ganba fungus</name>
    <dbReference type="NCBI Taxonomy" id="370292"/>
    <lineage>
        <taxon>Eukaryota</taxon>
        <taxon>Fungi</taxon>
        <taxon>Dikarya</taxon>
        <taxon>Basidiomycota</taxon>
        <taxon>Agaricomycotina</taxon>
        <taxon>Agaricomycetes</taxon>
        <taxon>Thelephorales</taxon>
        <taxon>Thelephoraceae</taxon>
        <taxon>Thelephora</taxon>
    </lineage>
</organism>
<protein>
    <submittedName>
        <fullName evidence="1">Uncharacterized protein</fullName>
    </submittedName>
</protein>
<reference evidence="1" key="2">
    <citation type="journal article" date="2020" name="Nat. Commun.">
        <title>Large-scale genome sequencing of mycorrhizal fungi provides insights into the early evolution of symbiotic traits.</title>
        <authorList>
            <person name="Miyauchi S."/>
            <person name="Kiss E."/>
            <person name="Kuo A."/>
            <person name="Drula E."/>
            <person name="Kohler A."/>
            <person name="Sanchez-Garcia M."/>
            <person name="Morin E."/>
            <person name="Andreopoulos B."/>
            <person name="Barry K.W."/>
            <person name="Bonito G."/>
            <person name="Buee M."/>
            <person name="Carver A."/>
            <person name="Chen C."/>
            <person name="Cichocki N."/>
            <person name="Clum A."/>
            <person name="Culley D."/>
            <person name="Crous P.W."/>
            <person name="Fauchery L."/>
            <person name="Girlanda M."/>
            <person name="Hayes R.D."/>
            <person name="Keri Z."/>
            <person name="LaButti K."/>
            <person name="Lipzen A."/>
            <person name="Lombard V."/>
            <person name="Magnuson J."/>
            <person name="Maillard F."/>
            <person name="Murat C."/>
            <person name="Nolan M."/>
            <person name="Ohm R.A."/>
            <person name="Pangilinan J."/>
            <person name="Pereira M.F."/>
            <person name="Perotto S."/>
            <person name="Peter M."/>
            <person name="Pfister S."/>
            <person name="Riley R."/>
            <person name="Sitrit Y."/>
            <person name="Stielow J.B."/>
            <person name="Szollosi G."/>
            <person name="Zifcakova L."/>
            <person name="Stursova M."/>
            <person name="Spatafora J.W."/>
            <person name="Tedersoo L."/>
            <person name="Vaario L.M."/>
            <person name="Yamada A."/>
            <person name="Yan M."/>
            <person name="Wang P."/>
            <person name="Xu J."/>
            <person name="Bruns T."/>
            <person name="Baldrian P."/>
            <person name="Vilgalys R."/>
            <person name="Dunand C."/>
            <person name="Henrissat B."/>
            <person name="Grigoriev I.V."/>
            <person name="Hibbett D."/>
            <person name="Nagy L.G."/>
            <person name="Martin F.M."/>
        </authorList>
    </citation>
    <scope>NUCLEOTIDE SEQUENCE</scope>
    <source>
        <strain evidence="1">P2</strain>
    </source>
</reference>